<dbReference type="PROSITE" id="PS50041">
    <property type="entry name" value="C_TYPE_LECTIN_2"/>
    <property type="match status" value="1"/>
</dbReference>
<name>A0A8C6S5Z2_9GOBI</name>
<proteinExistence type="predicted"/>
<feature type="domain" description="C-type lectin" evidence="2">
    <location>
        <begin position="29"/>
        <end position="138"/>
    </location>
</feature>
<dbReference type="Ensembl" id="ENSNMLT00000000588.1">
    <property type="protein sequence ID" value="ENSNMLP00000000498.1"/>
    <property type="gene ID" value="ENSNMLG00000000408.1"/>
</dbReference>
<dbReference type="InterPro" id="IPR001304">
    <property type="entry name" value="C-type_lectin-like"/>
</dbReference>
<keyword evidence="1" id="KW-0812">Transmembrane</keyword>
<dbReference type="AlphaFoldDB" id="A0A8C6S5Z2"/>
<keyword evidence="1" id="KW-0472">Membrane</keyword>
<reference evidence="3" key="1">
    <citation type="submission" date="2025-08" db="UniProtKB">
        <authorList>
            <consortium name="Ensembl"/>
        </authorList>
    </citation>
    <scope>IDENTIFICATION</scope>
</reference>
<keyword evidence="4" id="KW-1185">Reference proteome</keyword>
<dbReference type="PANTHER" id="PTHR45784">
    <property type="entry name" value="C-TYPE LECTIN DOMAIN FAMILY 20 MEMBER A-RELATED"/>
    <property type="match status" value="1"/>
</dbReference>
<reference evidence="3" key="2">
    <citation type="submission" date="2025-09" db="UniProtKB">
        <authorList>
            <consortium name="Ensembl"/>
        </authorList>
    </citation>
    <scope>IDENTIFICATION</scope>
</reference>
<dbReference type="InterPro" id="IPR016186">
    <property type="entry name" value="C-type_lectin-like/link_sf"/>
</dbReference>
<organism evidence="3 4">
    <name type="scientific">Neogobius melanostomus</name>
    <name type="common">round goby</name>
    <dbReference type="NCBI Taxonomy" id="47308"/>
    <lineage>
        <taxon>Eukaryota</taxon>
        <taxon>Metazoa</taxon>
        <taxon>Chordata</taxon>
        <taxon>Craniata</taxon>
        <taxon>Vertebrata</taxon>
        <taxon>Euteleostomi</taxon>
        <taxon>Actinopterygii</taxon>
        <taxon>Neopterygii</taxon>
        <taxon>Teleostei</taxon>
        <taxon>Neoteleostei</taxon>
        <taxon>Acanthomorphata</taxon>
        <taxon>Gobiaria</taxon>
        <taxon>Gobiiformes</taxon>
        <taxon>Gobioidei</taxon>
        <taxon>Gobiidae</taxon>
        <taxon>Benthophilinae</taxon>
        <taxon>Neogobiini</taxon>
        <taxon>Neogobius</taxon>
    </lineage>
</organism>
<keyword evidence="1" id="KW-1133">Transmembrane helix</keyword>
<dbReference type="InterPro" id="IPR016187">
    <property type="entry name" value="CTDL_fold"/>
</dbReference>
<evidence type="ECO:0000256" key="1">
    <source>
        <dbReference type="SAM" id="Phobius"/>
    </source>
</evidence>
<sequence>MEYGTTIPALSPGLLFVPQVCFLILTGKGAKKTFQVFGSGASWKDAVAHCRANNSELATIESSAENSEVTSLVASFSNPKAWIGLYREPWRWSDNTPVLFTNWRSVGDDIRGLHCVAETADHVWSPTGCDAQLPFFCHTVACLKPCQYKKNSERCVTTLFFI</sequence>
<dbReference type="Pfam" id="PF00059">
    <property type="entry name" value="Lectin_C"/>
    <property type="match status" value="1"/>
</dbReference>
<evidence type="ECO:0000259" key="2">
    <source>
        <dbReference type="PROSITE" id="PS50041"/>
    </source>
</evidence>
<evidence type="ECO:0000313" key="4">
    <source>
        <dbReference type="Proteomes" id="UP000694523"/>
    </source>
</evidence>
<evidence type="ECO:0000313" key="3">
    <source>
        <dbReference type="Ensembl" id="ENSNMLP00000000498.1"/>
    </source>
</evidence>
<dbReference type="PANTHER" id="PTHR45784:SF3">
    <property type="entry name" value="C-TYPE LECTIN DOMAIN FAMILY 4 MEMBER K-LIKE-RELATED"/>
    <property type="match status" value="1"/>
</dbReference>
<dbReference type="SUPFAM" id="SSF56436">
    <property type="entry name" value="C-type lectin-like"/>
    <property type="match status" value="1"/>
</dbReference>
<dbReference type="Proteomes" id="UP000694523">
    <property type="component" value="Unplaced"/>
</dbReference>
<dbReference type="Gene3D" id="3.10.100.10">
    <property type="entry name" value="Mannose-Binding Protein A, subunit A"/>
    <property type="match status" value="1"/>
</dbReference>
<feature type="transmembrane region" description="Helical" evidence="1">
    <location>
        <begin position="6"/>
        <end position="25"/>
    </location>
</feature>
<accession>A0A8C6S5Z2</accession>
<dbReference type="SMART" id="SM00034">
    <property type="entry name" value="CLECT"/>
    <property type="match status" value="1"/>
</dbReference>
<protein>
    <recommendedName>
        <fullName evidence="2">C-type lectin domain-containing protein</fullName>
    </recommendedName>
</protein>